<feature type="region of interest" description="Disordered" evidence="5">
    <location>
        <begin position="201"/>
        <end position="225"/>
    </location>
</feature>
<evidence type="ECO:0000256" key="4">
    <source>
        <dbReference type="PROSITE-ProRule" id="PRU00175"/>
    </source>
</evidence>
<keyword evidence="6" id="KW-1133">Transmembrane helix</keyword>
<dbReference type="InterPro" id="IPR013083">
    <property type="entry name" value="Znf_RING/FYVE/PHD"/>
</dbReference>
<dbReference type="PANTHER" id="PTHR14155:SF627">
    <property type="entry name" value="OS06G0192800 PROTEIN"/>
    <property type="match status" value="1"/>
</dbReference>
<dbReference type="InterPro" id="IPR053238">
    <property type="entry name" value="RING-H2_zinc_finger"/>
</dbReference>
<organism evidence="8 9">
    <name type="scientific">Euplotes crassus</name>
    <dbReference type="NCBI Taxonomy" id="5936"/>
    <lineage>
        <taxon>Eukaryota</taxon>
        <taxon>Sar</taxon>
        <taxon>Alveolata</taxon>
        <taxon>Ciliophora</taxon>
        <taxon>Intramacronucleata</taxon>
        <taxon>Spirotrichea</taxon>
        <taxon>Hypotrichia</taxon>
        <taxon>Euplotida</taxon>
        <taxon>Euplotidae</taxon>
        <taxon>Moneuplotes</taxon>
    </lineage>
</organism>
<dbReference type="PROSITE" id="PS50089">
    <property type="entry name" value="ZF_RING_2"/>
    <property type="match status" value="1"/>
</dbReference>
<dbReference type="InterPro" id="IPR011016">
    <property type="entry name" value="Znf_RING-CH"/>
</dbReference>
<dbReference type="Pfam" id="PF13639">
    <property type="entry name" value="zf-RING_2"/>
    <property type="match status" value="1"/>
</dbReference>
<feature type="transmembrane region" description="Helical" evidence="6">
    <location>
        <begin position="68"/>
        <end position="89"/>
    </location>
</feature>
<protein>
    <recommendedName>
        <fullName evidence="7">RING-type domain-containing protein</fullName>
    </recommendedName>
</protein>
<evidence type="ECO:0000259" key="7">
    <source>
        <dbReference type="PROSITE" id="PS50089"/>
    </source>
</evidence>
<accession>A0AAD1UU34</accession>
<keyword evidence="2 4" id="KW-0863">Zinc-finger</keyword>
<dbReference type="SMART" id="SM00744">
    <property type="entry name" value="RINGv"/>
    <property type="match status" value="1"/>
</dbReference>
<proteinExistence type="predicted"/>
<dbReference type="PANTHER" id="PTHR14155">
    <property type="entry name" value="RING FINGER DOMAIN-CONTAINING"/>
    <property type="match status" value="1"/>
</dbReference>
<name>A0AAD1UU34_EUPCR</name>
<keyword evidence="6" id="KW-0812">Transmembrane</keyword>
<dbReference type="AlphaFoldDB" id="A0AAD1UU34"/>
<evidence type="ECO:0000313" key="9">
    <source>
        <dbReference type="Proteomes" id="UP001295684"/>
    </source>
</evidence>
<evidence type="ECO:0000256" key="2">
    <source>
        <dbReference type="ARBA" id="ARBA00022771"/>
    </source>
</evidence>
<feature type="domain" description="RING-type" evidence="7">
    <location>
        <begin position="257"/>
        <end position="297"/>
    </location>
</feature>
<dbReference type="SMART" id="SM00184">
    <property type="entry name" value="RING"/>
    <property type="match status" value="1"/>
</dbReference>
<dbReference type="Gene3D" id="3.30.40.10">
    <property type="entry name" value="Zinc/RING finger domain, C3HC4 (zinc finger)"/>
    <property type="match status" value="1"/>
</dbReference>
<evidence type="ECO:0000256" key="1">
    <source>
        <dbReference type="ARBA" id="ARBA00022723"/>
    </source>
</evidence>
<dbReference type="InterPro" id="IPR001841">
    <property type="entry name" value="Znf_RING"/>
</dbReference>
<evidence type="ECO:0000313" key="8">
    <source>
        <dbReference type="EMBL" id="CAI2371914.1"/>
    </source>
</evidence>
<keyword evidence="1" id="KW-0479">Metal-binding</keyword>
<dbReference type="Proteomes" id="UP001295684">
    <property type="component" value="Unassembled WGS sequence"/>
</dbReference>
<evidence type="ECO:0000256" key="5">
    <source>
        <dbReference type="SAM" id="MobiDB-lite"/>
    </source>
</evidence>
<comment type="caution">
    <text evidence="8">The sequence shown here is derived from an EMBL/GenBank/DDBJ whole genome shotgun (WGS) entry which is preliminary data.</text>
</comment>
<dbReference type="EMBL" id="CAMPGE010013168">
    <property type="protein sequence ID" value="CAI2371914.1"/>
    <property type="molecule type" value="Genomic_DNA"/>
</dbReference>
<reference evidence="8" key="1">
    <citation type="submission" date="2023-07" db="EMBL/GenBank/DDBJ databases">
        <authorList>
            <consortium name="AG Swart"/>
            <person name="Singh M."/>
            <person name="Singh A."/>
            <person name="Seah K."/>
            <person name="Emmerich C."/>
        </authorList>
    </citation>
    <scope>NUCLEOTIDE SEQUENCE</scope>
    <source>
        <strain evidence="8">DP1</strain>
    </source>
</reference>
<keyword evidence="9" id="KW-1185">Reference proteome</keyword>
<sequence>MISSKRWKHSVFVLSAAYVILFITWRMILNSLSTILLYLCVHLYQFFGIIVCYLLVEKDEYFTAEKVRCLEIVFFCFIATLYSPFMFILNTRDRVYGDPEDSPCCCLVALVPIPFFVTLFMTPFIDTEQDLLFWFGYFLYGYFFAYCSYAIVDNLMHSYRCKWLACLNPLTWIVAPAFLMSFYFNKEKIKQEAIQRRQRQIETEQEMRERRSENRSDEVDLEESSGNLPKEVLNRGQMLHYIPCVDRKAKYIKNLECAICLSGFESEARKALLCGHAFHEECIQTWLDEYQTCPVCRRPVEYLKEQV</sequence>
<evidence type="ECO:0000256" key="3">
    <source>
        <dbReference type="ARBA" id="ARBA00022833"/>
    </source>
</evidence>
<keyword evidence="3" id="KW-0862">Zinc</keyword>
<feature type="compositionally biased region" description="Basic and acidic residues" evidence="5">
    <location>
        <begin position="201"/>
        <end position="218"/>
    </location>
</feature>
<gene>
    <name evidence="8" type="ORF">ECRASSUSDP1_LOCUS13239</name>
</gene>
<feature type="transmembrane region" description="Helical" evidence="6">
    <location>
        <begin position="164"/>
        <end position="184"/>
    </location>
</feature>
<dbReference type="SUPFAM" id="SSF57850">
    <property type="entry name" value="RING/U-box"/>
    <property type="match status" value="1"/>
</dbReference>
<feature type="transmembrane region" description="Helical" evidence="6">
    <location>
        <begin position="131"/>
        <end position="152"/>
    </location>
</feature>
<keyword evidence="6" id="KW-0472">Membrane</keyword>
<feature type="transmembrane region" description="Helical" evidence="6">
    <location>
        <begin position="35"/>
        <end position="56"/>
    </location>
</feature>
<feature type="transmembrane region" description="Helical" evidence="6">
    <location>
        <begin position="12"/>
        <end position="29"/>
    </location>
</feature>
<dbReference type="GO" id="GO:0008270">
    <property type="term" value="F:zinc ion binding"/>
    <property type="evidence" value="ECO:0007669"/>
    <property type="project" value="UniProtKB-KW"/>
</dbReference>
<evidence type="ECO:0000256" key="6">
    <source>
        <dbReference type="SAM" id="Phobius"/>
    </source>
</evidence>